<evidence type="ECO:0000313" key="2">
    <source>
        <dbReference type="Proteomes" id="UP000580839"/>
    </source>
</evidence>
<accession>A0A849STL9</accession>
<comment type="caution">
    <text evidence="1">The sequence shown here is derived from an EMBL/GenBank/DDBJ whole genome shotgun (WGS) entry which is preliminary data.</text>
</comment>
<gene>
    <name evidence="1" type="ORF">HOP12_14920</name>
</gene>
<sequence length="383" mass="43083">MLLPVLAGLLLVTVVGSFLLGLVSFHSHVGYFAPAFTADGQSIVVVERSTRGIAWGLGWEFFTPPANARAVSDELRVLRVSLDGHRIEELERWSGSPIVGRTLHEYRGRLFTYLGAGLRPQPDGSLQYGFQLSLTRVPSSELHQLHGTWSPSRTRRLRGEWDRSPFAVVYSSEPILRGARELFELPGTEAFPAAIALLDHDRRQIEIVIAAPDYARLYPKGPPFDKLMETSRKADSDFAQELERVARERQARYLVKGTPLTEAMLKADRDLQEMGYLPKPARWIATLADSHGLASLSELPRFEIAQEEFDVGLMQDIARAIAQPGVEVDKAERSYTTHRDFPNSRRVNETLEYGATEILVGHQGRLFHLRLLPVTESTRRPKH</sequence>
<dbReference type="EMBL" id="JABFRW010000195">
    <property type="protein sequence ID" value="NOT35435.1"/>
    <property type="molecule type" value="Genomic_DNA"/>
</dbReference>
<reference evidence="1 2" key="1">
    <citation type="submission" date="2020-04" db="EMBL/GenBank/DDBJ databases">
        <title>Metagenomic profiling of ammonia- and methane-oxidizing microorganisms in a Dutch drinking water treatment plant.</title>
        <authorList>
            <person name="Poghosyan L."/>
            <person name="Leucker S."/>
        </authorList>
    </citation>
    <scope>NUCLEOTIDE SEQUENCE [LARGE SCALE GENOMIC DNA]</scope>
    <source>
        <strain evidence="1">S-RSF-IL-03</strain>
    </source>
</reference>
<evidence type="ECO:0000313" key="1">
    <source>
        <dbReference type="EMBL" id="NOT35435.1"/>
    </source>
</evidence>
<proteinExistence type="predicted"/>
<organism evidence="1 2">
    <name type="scientific">Eiseniibacteriota bacterium</name>
    <dbReference type="NCBI Taxonomy" id="2212470"/>
    <lineage>
        <taxon>Bacteria</taxon>
        <taxon>Candidatus Eiseniibacteriota</taxon>
    </lineage>
</organism>
<protein>
    <submittedName>
        <fullName evidence="1">Uncharacterized protein</fullName>
    </submittedName>
</protein>
<dbReference type="AlphaFoldDB" id="A0A849STL9"/>
<name>A0A849STL9_UNCEI</name>
<dbReference type="Proteomes" id="UP000580839">
    <property type="component" value="Unassembled WGS sequence"/>
</dbReference>